<feature type="transmembrane region" description="Helical" evidence="8">
    <location>
        <begin position="127"/>
        <end position="147"/>
    </location>
</feature>
<evidence type="ECO:0000256" key="6">
    <source>
        <dbReference type="ARBA" id="ARBA00022691"/>
    </source>
</evidence>
<dbReference type="eggNOG" id="COG2243">
    <property type="taxonomic scope" value="Bacteria"/>
</dbReference>
<comment type="similarity">
    <text evidence="2 7">Belongs to the precorrin methyltransferase family.</text>
</comment>
<keyword evidence="11" id="KW-1185">Reference proteome</keyword>
<name>A9WIP6_CHLAA</name>
<dbReference type="InterPro" id="IPR003043">
    <property type="entry name" value="Uropor_MeTrfase_CS"/>
</dbReference>
<dbReference type="STRING" id="324602.Caur_2567"/>
<evidence type="ECO:0000256" key="2">
    <source>
        <dbReference type="ARBA" id="ARBA00005879"/>
    </source>
</evidence>
<accession>A9WIP6</accession>
<proteinExistence type="inferred from homology"/>
<dbReference type="NCBIfam" id="TIGR01467">
    <property type="entry name" value="cobI_cbiL"/>
    <property type="match status" value="1"/>
</dbReference>
<evidence type="ECO:0000256" key="1">
    <source>
        <dbReference type="ARBA" id="ARBA00004953"/>
    </source>
</evidence>
<dbReference type="RefSeq" id="WP_012258426.1">
    <property type="nucleotide sequence ID" value="NC_010175.1"/>
</dbReference>
<dbReference type="InterPro" id="IPR014776">
    <property type="entry name" value="4pyrrole_Mease_sub2"/>
</dbReference>
<dbReference type="Gene3D" id="3.30.950.10">
    <property type="entry name" value="Methyltransferase, Cobalt-precorrin-4 Transmethylase, Domain 2"/>
    <property type="match status" value="1"/>
</dbReference>
<dbReference type="AlphaFoldDB" id="A9WIP6"/>
<evidence type="ECO:0000256" key="3">
    <source>
        <dbReference type="ARBA" id="ARBA00022573"/>
    </source>
</evidence>
<dbReference type="GO" id="GO:0030788">
    <property type="term" value="F:precorrin-2 C20-methyltransferase activity"/>
    <property type="evidence" value="ECO:0007669"/>
    <property type="project" value="InterPro"/>
</dbReference>
<evidence type="ECO:0000256" key="8">
    <source>
        <dbReference type="SAM" id="Phobius"/>
    </source>
</evidence>
<keyword evidence="8" id="KW-0472">Membrane</keyword>
<feature type="domain" description="Tetrapyrrole methylase" evidence="9">
    <location>
        <begin position="7"/>
        <end position="218"/>
    </location>
</feature>
<feature type="transmembrane region" description="Helical" evidence="8">
    <location>
        <begin position="97"/>
        <end position="115"/>
    </location>
</feature>
<dbReference type="EnsemblBacteria" id="ABY35773">
    <property type="protein sequence ID" value="ABY35773"/>
    <property type="gene ID" value="Caur_2567"/>
</dbReference>
<evidence type="ECO:0000313" key="10">
    <source>
        <dbReference type="EMBL" id="ABY35773.1"/>
    </source>
</evidence>
<keyword evidence="5" id="KW-0808">Transferase</keyword>
<dbReference type="InterPro" id="IPR035996">
    <property type="entry name" value="4pyrrol_Methylase_sf"/>
</dbReference>
<dbReference type="Proteomes" id="UP000002008">
    <property type="component" value="Chromosome"/>
</dbReference>
<dbReference type="InterPro" id="IPR014777">
    <property type="entry name" value="4pyrrole_Mease_sub1"/>
</dbReference>
<dbReference type="UniPathway" id="UPA00148"/>
<dbReference type="EMBL" id="CP000909">
    <property type="protein sequence ID" value="ABY35773.1"/>
    <property type="molecule type" value="Genomic_DNA"/>
</dbReference>
<dbReference type="PATRIC" id="fig|324602.8.peg.2893"/>
<dbReference type="HOGENOM" id="CLU_076014_2_1_0"/>
<keyword evidence="6" id="KW-0949">S-adenosyl-L-methionine</keyword>
<evidence type="ECO:0000259" key="9">
    <source>
        <dbReference type="Pfam" id="PF00590"/>
    </source>
</evidence>
<evidence type="ECO:0000256" key="5">
    <source>
        <dbReference type="ARBA" id="ARBA00022679"/>
    </source>
</evidence>
<dbReference type="PIRSF" id="PIRSF036427">
    <property type="entry name" value="Precrrn-2_mtase"/>
    <property type="match status" value="1"/>
</dbReference>
<dbReference type="PROSITE" id="PS00839">
    <property type="entry name" value="SUMT_1"/>
    <property type="match status" value="1"/>
</dbReference>
<sequence length="242" mass="26181">MTDTPELIAVGLGPGDPELITVKGLRAIQAADVIFAPQSRDGDASIALQIATPWIDQSRQRIITLPLPMTRDSGQLRPAWQAAATVMQQEFGQHRRGVYLLLGDPLLYGTFVYLWRELRAAAPDITVSIIPGITSFAAAAAAGGIPLTMADERLIVVPASYETDAGALQRLLSDFTTVVLMKAGTALPAIVAALHQLNLIDHALYAERVGLAGEFITRDLRTLDLNHRPYLSLVIVRRGELL</sequence>
<keyword evidence="8" id="KW-0812">Transmembrane</keyword>
<dbReference type="PANTHER" id="PTHR43467">
    <property type="entry name" value="COBALT-PRECORRIN-2 C(20)-METHYLTRANSFERASE"/>
    <property type="match status" value="1"/>
</dbReference>
<dbReference type="GO" id="GO:0009236">
    <property type="term" value="P:cobalamin biosynthetic process"/>
    <property type="evidence" value="ECO:0007669"/>
    <property type="project" value="UniProtKB-UniRule"/>
</dbReference>
<dbReference type="Pfam" id="PF00590">
    <property type="entry name" value="TP_methylase"/>
    <property type="match status" value="1"/>
</dbReference>
<evidence type="ECO:0000256" key="7">
    <source>
        <dbReference type="PIRNR" id="PIRNR036427"/>
    </source>
</evidence>
<dbReference type="InterPro" id="IPR000878">
    <property type="entry name" value="4pyrrol_Mease"/>
</dbReference>
<dbReference type="InterPro" id="IPR012382">
    <property type="entry name" value="CobI/CbiL"/>
</dbReference>
<dbReference type="GO" id="GO:0032259">
    <property type="term" value="P:methylation"/>
    <property type="evidence" value="ECO:0007669"/>
    <property type="project" value="UniProtKB-KW"/>
</dbReference>
<comment type="pathway">
    <text evidence="1">Cofactor biosynthesis; adenosylcobalamin biosynthesis.</text>
</comment>
<evidence type="ECO:0000313" key="11">
    <source>
        <dbReference type="Proteomes" id="UP000002008"/>
    </source>
</evidence>
<gene>
    <name evidence="10" type="ordered locus">Caur_2567</name>
</gene>
<dbReference type="Gene3D" id="3.40.1010.10">
    <property type="entry name" value="Cobalt-precorrin-4 Transmethylase, Domain 1"/>
    <property type="match status" value="1"/>
</dbReference>
<dbReference type="CDD" id="cd11645">
    <property type="entry name" value="Precorrin_2_C20_MT"/>
    <property type="match status" value="1"/>
</dbReference>
<dbReference type="InterPro" id="IPR006364">
    <property type="entry name" value="CobI/CbiL/CobIJ_dom"/>
</dbReference>
<organism evidence="10 11">
    <name type="scientific">Chloroflexus aurantiacus (strain ATCC 29366 / DSM 635 / J-10-fl)</name>
    <dbReference type="NCBI Taxonomy" id="324602"/>
    <lineage>
        <taxon>Bacteria</taxon>
        <taxon>Bacillati</taxon>
        <taxon>Chloroflexota</taxon>
        <taxon>Chloroflexia</taxon>
        <taxon>Chloroflexales</taxon>
        <taxon>Chloroflexineae</taxon>
        <taxon>Chloroflexaceae</taxon>
        <taxon>Chloroflexus</taxon>
    </lineage>
</organism>
<keyword evidence="3" id="KW-0169">Cobalamin biosynthesis</keyword>
<dbReference type="InParanoid" id="A9WIP6"/>
<keyword evidence="8" id="KW-1133">Transmembrane helix</keyword>
<dbReference type="KEGG" id="cau:Caur_2567"/>
<reference evidence="11" key="1">
    <citation type="journal article" date="2011" name="BMC Genomics">
        <title>Complete genome sequence of the filamentous anoxygenic phototrophic bacterium Chloroflexus aurantiacus.</title>
        <authorList>
            <person name="Tang K.H."/>
            <person name="Barry K."/>
            <person name="Chertkov O."/>
            <person name="Dalin E."/>
            <person name="Han C.S."/>
            <person name="Hauser L.J."/>
            <person name="Honchak B.M."/>
            <person name="Karbach L.E."/>
            <person name="Land M.L."/>
            <person name="Lapidus A."/>
            <person name="Larimer F.W."/>
            <person name="Mikhailova N."/>
            <person name="Pitluck S."/>
            <person name="Pierson B.K."/>
            <person name="Blankenship R.E."/>
        </authorList>
    </citation>
    <scope>NUCLEOTIDE SEQUENCE [LARGE SCALE GENOMIC DNA]</scope>
    <source>
        <strain evidence="11">ATCC 29366 / DSM 635 / J-10-fl</strain>
    </source>
</reference>
<protein>
    <submittedName>
        <fullName evidence="10">Precorrin-2 C20-methyltransferase</fullName>
    </submittedName>
</protein>
<dbReference type="PANTHER" id="PTHR43467:SF2">
    <property type="entry name" value="COBALT-PRECORRIN-2 C(20)-METHYLTRANSFERASE"/>
    <property type="match status" value="1"/>
</dbReference>
<keyword evidence="4" id="KW-0489">Methyltransferase</keyword>
<evidence type="ECO:0000256" key="4">
    <source>
        <dbReference type="ARBA" id="ARBA00022603"/>
    </source>
</evidence>
<dbReference type="SUPFAM" id="SSF53790">
    <property type="entry name" value="Tetrapyrrole methylase"/>
    <property type="match status" value="1"/>
</dbReference>